<evidence type="ECO:0000256" key="2">
    <source>
        <dbReference type="ARBA" id="ARBA00022723"/>
    </source>
</evidence>
<evidence type="ECO:0000256" key="1">
    <source>
        <dbReference type="ARBA" id="ARBA00022670"/>
    </source>
</evidence>
<gene>
    <name evidence="8" type="ORF">AA20_08185</name>
</gene>
<evidence type="ECO:0000259" key="6">
    <source>
        <dbReference type="Pfam" id="PF00557"/>
    </source>
</evidence>
<keyword evidence="8" id="KW-0031">Aminopeptidase</keyword>
<protein>
    <submittedName>
        <fullName evidence="8">X-Pro aminopeptidase</fullName>
    </submittedName>
</protein>
<dbReference type="InterPro" id="IPR000587">
    <property type="entry name" value="Creatinase_N"/>
</dbReference>
<feature type="domain" description="Peptidase M24" evidence="6">
    <location>
        <begin position="119"/>
        <end position="334"/>
    </location>
</feature>
<dbReference type="Gene3D" id="3.40.350.10">
    <property type="entry name" value="Creatinase/prolidase N-terminal domain"/>
    <property type="match status" value="1"/>
</dbReference>
<dbReference type="GO" id="GO:0008237">
    <property type="term" value="F:metallopeptidase activity"/>
    <property type="evidence" value="ECO:0007669"/>
    <property type="project" value="UniProtKB-KW"/>
</dbReference>
<comment type="similarity">
    <text evidence="5">Belongs to the peptidase M24B family.</text>
</comment>
<reference evidence="8 9" key="1">
    <citation type="submission" date="2014-01" db="EMBL/GenBank/DDBJ databases">
        <title>Development of a Comparative Genomic Fingerprinting Assay for High Resolution Genotyping of Arcobacter butzleri.</title>
        <authorList>
            <person name="Webb A.L."/>
            <person name="Inglis G.D."/>
            <person name="Kruczkiewicz P."/>
            <person name="Selinger L.B."/>
            <person name="Taboada E.N."/>
        </authorList>
    </citation>
    <scope>NUCLEOTIDE SEQUENCE [LARGE SCALE GENOMIC DNA]</scope>
    <source>
        <strain evidence="8 9">L348</strain>
    </source>
</reference>
<dbReference type="InterPro" id="IPR000994">
    <property type="entry name" value="Pept_M24"/>
</dbReference>
<comment type="caution">
    <text evidence="8">The sequence shown here is derived from an EMBL/GenBank/DDBJ whole genome shotgun (WGS) entry which is preliminary data.</text>
</comment>
<dbReference type="InterPro" id="IPR001131">
    <property type="entry name" value="Peptidase_M24B_aminopep-P_CS"/>
</dbReference>
<evidence type="ECO:0000256" key="5">
    <source>
        <dbReference type="RuleBase" id="RU000590"/>
    </source>
</evidence>
<dbReference type="InterPro" id="IPR029149">
    <property type="entry name" value="Creatin/AminoP/Spt16_N"/>
</dbReference>
<dbReference type="GO" id="GO:0004177">
    <property type="term" value="F:aminopeptidase activity"/>
    <property type="evidence" value="ECO:0007669"/>
    <property type="project" value="UniProtKB-KW"/>
</dbReference>
<proteinExistence type="inferred from homology"/>
<evidence type="ECO:0000259" key="7">
    <source>
        <dbReference type="Pfam" id="PF01321"/>
    </source>
</evidence>
<sequence>MKNFILKNENAIYFECKFSCDNVIFINLEKDKYFITDARYTTEAKEYAKKCEVIESSNLIETAKEILKKNKVKKIVFDPNDFSFASYTKLTENLKTQFIQKENFSKLKRIIKSDKEITLLKKAAVAGREGFKELAKYIRKNGFNQTEQFLYFKAFEKMSQTGKLDISFEPIVAINENAAKPHALPTSKKLKLHDLLLVDAGIKYKRYCSDRTCTSHVDFENFNFKKEQKFKNPKHQKVYDIVLKAQLNAITNARSGMKASEIDKLTRDIIEKAGFGKYFIHSTGHGVGLDIHEFPNINSKSDVIIEDNMVFTIEPGIYLPNEFGVRIEDTVVMQNGKAVIL</sequence>
<accession>A0A0G9JWW6</accession>
<dbReference type="SUPFAM" id="SSF53092">
    <property type="entry name" value="Creatinase/prolidase N-terminal domain"/>
    <property type="match status" value="1"/>
</dbReference>
<dbReference type="SUPFAM" id="SSF55920">
    <property type="entry name" value="Creatinase/aminopeptidase"/>
    <property type="match status" value="1"/>
</dbReference>
<dbReference type="EMBL" id="JAIQ01000117">
    <property type="protein sequence ID" value="KLD98660.1"/>
    <property type="molecule type" value="Genomic_DNA"/>
</dbReference>
<dbReference type="GO" id="GO:0006508">
    <property type="term" value="P:proteolysis"/>
    <property type="evidence" value="ECO:0007669"/>
    <property type="project" value="UniProtKB-KW"/>
</dbReference>
<dbReference type="AlphaFoldDB" id="A0A0G9JWW6"/>
<dbReference type="Gene3D" id="3.90.230.10">
    <property type="entry name" value="Creatinase/methionine aminopeptidase superfamily"/>
    <property type="match status" value="1"/>
</dbReference>
<dbReference type="RefSeq" id="WP_046996932.1">
    <property type="nucleotide sequence ID" value="NZ_JAIQ01000117.1"/>
</dbReference>
<keyword evidence="4" id="KW-0482">Metalloprotease</keyword>
<dbReference type="PANTHER" id="PTHR46112:SF3">
    <property type="entry name" value="AMINOPEPTIDASE YPDF"/>
    <property type="match status" value="1"/>
</dbReference>
<dbReference type="InterPro" id="IPR050659">
    <property type="entry name" value="Peptidase_M24B"/>
</dbReference>
<evidence type="ECO:0000256" key="3">
    <source>
        <dbReference type="ARBA" id="ARBA00022801"/>
    </source>
</evidence>
<feature type="domain" description="Creatinase N-terminal" evidence="7">
    <location>
        <begin position="16"/>
        <end position="100"/>
    </location>
</feature>
<keyword evidence="1" id="KW-0645">Protease</keyword>
<dbReference type="PROSITE" id="PS00491">
    <property type="entry name" value="PROLINE_PEPTIDASE"/>
    <property type="match status" value="1"/>
</dbReference>
<evidence type="ECO:0000313" key="8">
    <source>
        <dbReference type="EMBL" id="KLD98660.1"/>
    </source>
</evidence>
<dbReference type="PATRIC" id="fig|1447256.3.peg.1596"/>
<organism evidence="8 9">
    <name type="scientific">Aliarcobacter butzleri L348</name>
    <dbReference type="NCBI Taxonomy" id="1447256"/>
    <lineage>
        <taxon>Bacteria</taxon>
        <taxon>Pseudomonadati</taxon>
        <taxon>Campylobacterota</taxon>
        <taxon>Epsilonproteobacteria</taxon>
        <taxon>Campylobacterales</taxon>
        <taxon>Arcobacteraceae</taxon>
        <taxon>Aliarcobacter</taxon>
    </lineage>
</organism>
<dbReference type="GO" id="GO:0046872">
    <property type="term" value="F:metal ion binding"/>
    <property type="evidence" value="ECO:0007669"/>
    <property type="project" value="UniProtKB-KW"/>
</dbReference>
<name>A0A0G9JWW6_9BACT</name>
<dbReference type="PANTHER" id="PTHR46112">
    <property type="entry name" value="AMINOPEPTIDASE"/>
    <property type="match status" value="1"/>
</dbReference>
<dbReference type="Pfam" id="PF01321">
    <property type="entry name" value="Creatinase_N"/>
    <property type="match status" value="1"/>
</dbReference>
<keyword evidence="3" id="KW-0378">Hydrolase</keyword>
<keyword evidence="2 5" id="KW-0479">Metal-binding</keyword>
<dbReference type="Pfam" id="PF00557">
    <property type="entry name" value="Peptidase_M24"/>
    <property type="match status" value="1"/>
</dbReference>
<evidence type="ECO:0000313" key="9">
    <source>
        <dbReference type="Proteomes" id="UP000035514"/>
    </source>
</evidence>
<dbReference type="Proteomes" id="UP000035514">
    <property type="component" value="Unassembled WGS sequence"/>
</dbReference>
<evidence type="ECO:0000256" key="4">
    <source>
        <dbReference type="ARBA" id="ARBA00023049"/>
    </source>
</evidence>
<dbReference type="InterPro" id="IPR036005">
    <property type="entry name" value="Creatinase/aminopeptidase-like"/>
</dbReference>